<evidence type="ECO:0000259" key="7">
    <source>
        <dbReference type="PROSITE" id="PS00463"/>
    </source>
</evidence>
<dbReference type="InterPro" id="IPR007219">
    <property type="entry name" value="XnlR_reg_dom"/>
</dbReference>
<dbReference type="PANTHER" id="PTHR47338:SF5">
    <property type="entry name" value="ZN(II)2CYS6 TRANSCRIPTION FACTOR (EUROFUNG)"/>
    <property type="match status" value="1"/>
</dbReference>
<comment type="subcellular location">
    <subcellularLocation>
        <location evidence="1">Nucleus</location>
    </subcellularLocation>
</comment>
<dbReference type="InterPro" id="IPR001138">
    <property type="entry name" value="Zn2Cys6_DnaBD"/>
</dbReference>
<reference evidence="8 9" key="1">
    <citation type="journal article" date="2018" name="New Phytol.">
        <title>Phylogenomics of Endogonaceae and evolution of mycorrhizas within Mucoromycota.</title>
        <authorList>
            <person name="Chang Y."/>
            <person name="Desiro A."/>
            <person name="Na H."/>
            <person name="Sandor L."/>
            <person name="Lipzen A."/>
            <person name="Clum A."/>
            <person name="Barry K."/>
            <person name="Grigoriev I.V."/>
            <person name="Martin F.M."/>
            <person name="Stajich J.E."/>
            <person name="Smith M.E."/>
            <person name="Bonito G."/>
            <person name="Spatafora J.W."/>
        </authorList>
    </citation>
    <scope>NUCLEOTIDE SEQUENCE [LARGE SCALE GENOMIC DNA]</scope>
    <source>
        <strain evidence="8 9">GMNB39</strain>
    </source>
</reference>
<evidence type="ECO:0000256" key="3">
    <source>
        <dbReference type="ARBA" id="ARBA00023015"/>
    </source>
</evidence>
<dbReference type="OrthoDB" id="2278435at2759"/>
<sequence length="758" mass="86596">MTLFEMLPELSQETSTPKRTRGTNPCEICRKLRKKCAPYESDGDQCERCWMLKLKCVYEEEALPANPEVDIYHDLLDIEYQMDGLEKEMEKVRGERTARFEMKDGLQASTLELIRSPSASSISDATVHTLLPYTNSQNDAFDVVLGTLNKLDYLPVDSFAHSQLVLANQPLDDFSVFAAIVKGNNAQRAAQPLGKRRRQSKSTLKHDEQPSYTLRPWTVLLTRTGLRIDTTIRTINDLVDFTLHSLESIQGNSTRPFLMPPQTDRRVLLATPLYPVVTLETHIRSYVKLALDEWVSLTKRTKKDIPLITDSVWLYKKTISLATVDNLIYNIAACPEFRVPFLHEPSFFRRYEKMKSDGIDPLSWHLVCAICATLSIGKCKHIKATDKDVIAREQLGASFFVRAEAMIRDRFDEPDTDTAAAMLFLALYCMIVGNISPAFTFIEHAETMCHALAANYWEEMETSEIIEVDDMKIIAVPEDPAEADALISRQVFKRIYVVSIFFSMLKKSIFTSSIQQNTFPFPAISKPFMALSDEGPEVRRVLRFFQSVFDVDLMRNDEAFGDVRKIYNGQSTEIDLETCNRIEQRLNYWYNSLPSDLKITEESFQIIDAQWLLDTKPDRYKVSLATIFHLCWIHLHRHFLPPISRAASSTTAPSSMLPLFLRSLTICTQSAAIITRLAEYSYIYKSCHFDPHPLMEACDINYRLSTSSDPRLAALGRRHFESGIEIMRKMFLDDESSALWARTCADGLEQGIRKLATT</sequence>
<dbReference type="GO" id="GO:0006351">
    <property type="term" value="P:DNA-templated transcription"/>
    <property type="evidence" value="ECO:0007669"/>
    <property type="project" value="InterPro"/>
</dbReference>
<evidence type="ECO:0000256" key="2">
    <source>
        <dbReference type="ARBA" id="ARBA00022723"/>
    </source>
</evidence>
<dbReference type="Proteomes" id="UP000268093">
    <property type="component" value="Unassembled WGS sequence"/>
</dbReference>
<dbReference type="GO" id="GO:0000981">
    <property type="term" value="F:DNA-binding transcription factor activity, RNA polymerase II-specific"/>
    <property type="evidence" value="ECO:0007669"/>
    <property type="project" value="InterPro"/>
</dbReference>
<evidence type="ECO:0000313" key="8">
    <source>
        <dbReference type="EMBL" id="RUP51038.1"/>
    </source>
</evidence>
<dbReference type="PANTHER" id="PTHR47338">
    <property type="entry name" value="ZN(II)2CYS6 TRANSCRIPTION FACTOR (EUROFUNG)-RELATED"/>
    <property type="match status" value="1"/>
</dbReference>
<organism evidence="8 9">
    <name type="scientific">Jimgerdemannia flammicorona</name>
    <dbReference type="NCBI Taxonomy" id="994334"/>
    <lineage>
        <taxon>Eukaryota</taxon>
        <taxon>Fungi</taxon>
        <taxon>Fungi incertae sedis</taxon>
        <taxon>Mucoromycota</taxon>
        <taxon>Mucoromycotina</taxon>
        <taxon>Endogonomycetes</taxon>
        <taxon>Endogonales</taxon>
        <taxon>Endogonaceae</taxon>
        <taxon>Jimgerdemannia</taxon>
    </lineage>
</organism>
<dbReference type="AlphaFoldDB" id="A0A433DJJ5"/>
<dbReference type="InterPro" id="IPR050815">
    <property type="entry name" value="TF_fung"/>
</dbReference>
<feature type="domain" description="Zn(2)-C6 fungal-type" evidence="7">
    <location>
        <begin position="25"/>
        <end position="56"/>
    </location>
</feature>
<keyword evidence="5" id="KW-0539">Nucleus</keyword>
<dbReference type="SMART" id="SM00066">
    <property type="entry name" value="GAL4"/>
    <property type="match status" value="1"/>
</dbReference>
<keyword evidence="9" id="KW-1185">Reference proteome</keyword>
<dbReference type="EMBL" id="RBNI01000998">
    <property type="protein sequence ID" value="RUP51038.1"/>
    <property type="molecule type" value="Genomic_DNA"/>
</dbReference>
<feature type="region of interest" description="Disordered" evidence="6">
    <location>
        <begin position="1"/>
        <end position="21"/>
    </location>
</feature>
<evidence type="ECO:0000256" key="6">
    <source>
        <dbReference type="SAM" id="MobiDB-lite"/>
    </source>
</evidence>
<accession>A0A433DJJ5</accession>
<dbReference type="Pfam" id="PF04082">
    <property type="entry name" value="Fungal_trans"/>
    <property type="match status" value="1"/>
</dbReference>
<keyword evidence="4" id="KW-0804">Transcription</keyword>
<dbReference type="PROSITE" id="PS00463">
    <property type="entry name" value="ZN2_CY6_FUNGAL_1"/>
    <property type="match status" value="1"/>
</dbReference>
<dbReference type="SUPFAM" id="SSF57701">
    <property type="entry name" value="Zn2/Cys6 DNA-binding domain"/>
    <property type="match status" value="1"/>
</dbReference>
<comment type="caution">
    <text evidence="8">The sequence shown here is derived from an EMBL/GenBank/DDBJ whole genome shotgun (WGS) entry which is preliminary data.</text>
</comment>
<dbReference type="GO" id="GO:0008270">
    <property type="term" value="F:zinc ion binding"/>
    <property type="evidence" value="ECO:0007669"/>
    <property type="project" value="InterPro"/>
</dbReference>
<evidence type="ECO:0000256" key="5">
    <source>
        <dbReference type="ARBA" id="ARBA00023242"/>
    </source>
</evidence>
<name>A0A433DJJ5_9FUNG</name>
<evidence type="ECO:0000256" key="1">
    <source>
        <dbReference type="ARBA" id="ARBA00004123"/>
    </source>
</evidence>
<feature type="region of interest" description="Disordered" evidence="6">
    <location>
        <begin position="188"/>
        <end position="208"/>
    </location>
</feature>
<dbReference type="CDD" id="cd12148">
    <property type="entry name" value="fungal_TF_MHR"/>
    <property type="match status" value="1"/>
</dbReference>
<dbReference type="GO" id="GO:0003677">
    <property type="term" value="F:DNA binding"/>
    <property type="evidence" value="ECO:0007669"/>
    <property type="project" value="InterPro"/>
</dbReference>
<keyword evidence="3" id="KW-0805">Transcription regulation</keyword>
<evidence type="ECO:0000256" key="4">
    <source>
        <dbReference type="ARBA" id="ARBA00023163"/>
    </source>
</evidence>
<protein>
    <recommendedName>
        <fullName evidence="7">Zn(2)-C6 fungal-type domain-containing protein</fullName>
    </recommendedName>
</protein>
<evidence type="ECO:0000313" key="9">
    <source>
        <dbReference type="Proteomes" id="UP000268093"/>
    </source>
</evidence>
<keyword evidence="2" id="KW-0479">Metal-binding</keyword>
<proteinExistence type="predicted"/>
<dbReference type="GO" id="GO:0005634">
    <property type="term" value="C:nucleus"/>
    <property type="evidence" value="ECO:0007669"/>
    <property type="project" value="UniProtKB-SubCell"/>
</dbReference>
<dbReference type="InterPro" id="IPR036864">
    <property type="entry name" value="Zn2-C6_fun-type_DNA-bd_sf"/>
</dbReference>
<dbReference type="Gene3D" id="4.10.240.10">
    <property type="entry name" value="Zn(2)-C6 fungal-type DNA-binding domain"/>
    <property type="match status" value="1"/>
</dbReference>
<gene>
    <name evidence="8" type="ORF">BC936DRAFT_150172</name>
</gene>